<feature type="transmembrane region" description="Helical" evidence="7">
    <location>
        <begin position="27"/>
        <end position="51"/>
    </location>
</feature>
<evidence type="ECO:0000256" key="2">
    <source>
        <dbReference type="ARBA" id="ARBA00007977"/>
    </source>
</evidence>
<feature type="transmembrane region" description="Helical" evidence="7">
    <location>
        <begin position="115"/>
        <end position="137"/>
    </location>
</feature>
<evidence type="ECO:0000313" key="9">
    <source>
        <dbReference type="Proteomes" id="UP001604043"/>
    </source>
</evidence>
<dbReference type="InterPro" id="IPR018383">
    <property type="entry name" value="UPF0324_pro"/>
</dbReference>
<dbReference type="RefSeq" id="WP_029876558.1">
    <property type="nucleotide sequence ID" value="NZ_JBAFUR010000005.1"/>
</dbReference>
<feature type="transmembrane region" description="Helical" evidence="7">
    <location>
        <begin position="332"/>
        <end position="353"/>
    </location>
</feature>
<dbReference type="Proteomes" id="UP001604043">
    <property type="component" value="Unassembled WGS sequence"/>
</dbReference>
<sequence length="357" mass="37103">MTDKHLTDPALIPPAPAVSASAAGGPLVTAFGGILPGLAYTVVIAAAAYAIRQVPGMGLVSPLILAIVIGMALHNIFGTAAIIKPGVKFALRRILRFAIVLLGLQLTFEQVRSVGVVGFSIVAFTLFATFFVTRWIGRAMGVDRQLSELIAAGTAICGASAVIATNTVTRGSDEDVAYAVACVTIFGSLSMLLMPALMPFTGFDPHAFGLWTGASIHEVAQVVAAAFQGGQQAGEFGTVAKLSRVMLLAPLVIGLGAAAVMRARGDKSAGHASPPMPWFVFGFIAMVMVASSGYVPPEVKMPVATTTTFLLAVALGAMGLETDMRKLRLKGIKPLLLGAAAWLFISALSFILIKTFM</sequence>
<evidence type="ECO:0000256" key="6">
    <source>
        <dbReference type="ARBA" id="ARBA00023136"/>
    </source>
</evidence>
<evidence type="ECO:0000313" key="8">
    <source>
        <dbReference type="EMBL" id="MFG1254306.1"/>
    </source>
</evidence>
<keyword evidence="3" id="KW-1003">Cell membrane</keyword>
<feature type="transmembrane region" description="Helical" evidence="7">
    <location>
        <begin position="149"/>
        <end position="169"/>
    </location>
</feature>
<proteinExistence type="inferred from homology"/>
<evidence type="ECO:0000256" key="7">
    <source>
        <dbReference type="SAM" id="Phobius"/>
    </source>
</evidence>
<feature type="transmembrane region" description="Helical" evidence="7">
    <location>
        <begin position="63"/>
        <end position="83"/>
    </location>
</feature>
<keyword evidence="4 7" id="KW-0812">Transmembrane</keyword>
<accession>A0ABW6ZKE2</accession>
<keyword evidence="9" id="KW-1185">Reference proteome</keyword>
<name>A0ABW6ZKE2_9HYPH</name>
<feature type="transmembrane region" description="Helical" evidence="7">
    <location>
        <begin position="301"/>
        <end position="320"/>
    </location>
</feature>
<evidence type="ECO:0000256" key="4">
    <source>
        <dbReference type="ARBA" id="ARBA00022692"/>
    </source>
</evidence>
<comment type="similarity">
    <text evidence="2">Belongs to the UPF0324 family.</text>
</comment>
<feature type="transmembrane region" description="Helical" evidence="7">
    <location>
        <begin position="176"/>
        <end position="198"/>
    </location>
</feature>
<gene>
    <name evidence="8" type="ORF">V5F30_18990</name>
</gene>
<comment type="subcellular location">
    <subcellularLocation>
        <location evidence="1">Cell membrane</location>
        <topology evidence="1">Multi-pass membrane protein</topology>
    </subcellularLocation>
</comment>
<organism evidence="8 9">
    <name type="scientific">Xanthobacter aminoxidans</name>
    <dbReference type="NCBI Taxonomy" id="186280"/>
    <lineage>
        <taxon>Bacteria</taxon>
        <taxon>Pseudomonadati</taxon>
        <taxon>Pseudomonadota</taxon>
        <taxon>Alphaproteobacteria</taxon>
        <taxon>Hyphomicrobiales</taxon>
        <taxon>Xanthobacteraceae</taxon>
        <taxon>Xanthobacter</taxon>
    </lineage>
</organism>
<feature type="transmembrane region" description="Helical" evidence="7">
    <location>
        <begin position="275"/>
        <end position="295"/>
    </location>
</feature>
<protein>
    <submittedName>
        <fullName evidence="8">YeiH family protein</fullName>
    </submittedName>
</protein>
<dbReference type="Gene3D" id="1.20.1530.20">
    <property type="match status" value="1"/>
</dbReference>
<feature type="transmembrane region" description="Helical" evidence="7">
    <location>
        <begin position="89"/>
        <end position="108"/>
    </location>
</feature>
<dbReference type="Pfam" id="PF03601">
    <property type="entry name" value="Cons_hypoth698"/>
    <property type="match status" value="1"/>
</dbReference>
<dbReference type="EMBL" id="JBAFUR010000005">
    <property type="protein sequence ID" value="MFG1254306.1"/>
    <property type="molecule type" value="Genomic_DNA"/>
</dbReference>
<dbReference type="PANTHER" id="PTHR30106">
    <property type="entry name" value="INNER MEMBRANE PROTEIN YEIH-RELATED"/>
    <property type="match status" value="1"/>
</dbReference>
<dbReference type="InterPro" id="IPR038770">
    <property type="entry name" value="Na+/solute_symporter_sf"/>
</dbReference>
<dbReference type="PANTHER" id="PTHR30106:SF2">
    <property type="entry name" value="UPF0324 INNER MEMBRANE PROTEIN YEIH"/>
    <property type="match status" value="1"/>
</dbReference>
<reference evidence="8 9" key="1">
    <citation type="submission" date="2024-02" db="EMBL/GenBank/DDBJ databases">
        <title>Expansion and revision of Xanthobacter and proposal of Roseixanthobacter gen. nov.</title>
        <authorList>
            <person name="Soltysiak M.P.M."/>
            <person name="Jalihal A."/>
            <person name="Ory A."/>
            <person name="Chrisophersen C."/>
            <person name="Lee A.D."/>
            <person name="Boulton J."/>
            <person name="Springer M."/>
        </authorList>
    </citation>
    <scope>NUCLEOTIDE SEQUENCE [LARGE SCALE GENOMIC DNA]</scope>
    <source>
        <strain evidence="8 9">CB5</strain>
    </source>
</reference>
<comment type="caution">
    <text evidence="8">The sequence shown here is derived from an EMBL/GenBank/DDBJ whole genome shotgun (WGS) entry which is preliminary data.</text>
</comment>
<keyword evidence="5 7" id="KW-1133">Transmembrane helix</keyword>
<evidence type="ECO:0000256" key="3">
    <source>
        <dbReference type="ARBA" id="ARBA00022475"/>
    </source>
</evidence>
<feature type="transmembrane region" description="Helical" evidence="7">
    <location>
        <begin position="245"/>
        <end position="263"/>
    </location>
</feature>
<keyword evidence="6 7" id="KW-0472">Membrane</keyword>
<evidence type="ECO:0000256" key="5">
    <source>
        <dbReference type="ARBA" id="ARBA00022989"/>
    </source>
</evidence>
<evidence type="ECO:0000256" key="1">
    <source>
        <dbReference type="ARBA" id="ARBA00004651"/>
    </source>
</evidence>